<evidence type="ECO:0000313" key="8">
    <source>
        <dbReference type="EMBL" id="GFH59622.1"/>
    </source>
</evidence>
<evidence type="ECO:0000256" key="6">
    <source>
        <dbReference type="SAM" id="MobiDB-lite"/>
    </source>
</evidence>
<evidence type="ECO:0000256" key="4">
    <source>
        <dbReference type="ARBA" id="ARBA00023163"/>
    </source>
</evidence>
<reference evidence="8 9" key="1">
    <citation type="journal article" date="2021" name="Sci. Rep.">
        <title>The genome of the diatom Chaetoceros tenuissimus carries an ancient integrated fragment of an extant virus.</title>
        <authorList>
            <person name="Hongo Y."/>
            <person name="Kimura K."/>
            <person name="Takaki Y."/>
            <person name="Yoshida Y."/>
            <person name="Baba S."/>
            <person name="Kobayashi G."/>
            <person name="Nagasaki K."/>
            <person name="Hano T."/>
            <person name="Tomaru Y."/>
        </authorList>
    </citation>
    <scope>NUCLEOTIDE SEQUENCE [LARGE SCALE GENOMIC DNA]</scope>
    <source>
        <strain evidence="8 9">NIES-3715</strain>
    </source>
</reference>
<feature type="compositionally biased region" description="Basic and acidic residues" evidence="6">
    <location>
        <begin position="394"/>
        <end position="406"/>
    </location>
</feature>
<feature type="region of interest" description="Disordered" evidence="6">
    <location>
        <begin position="1"/>
        <end position="46"/>
    </location>
</feature>
<keyword evidence="5" id="KW-0539">Nucleus</keyword>
<dbReference type="SMART" id="SM00380">
    <property type="entry name" value="AP2"/>
    <property type="match status" value="2"/>
</dbReference>
<comment type="caution">
    <text evidence="8">The sequence shown here is derived from an EMBL/GenBank/DDBJ whole genome shotgun (WGS) entry which is preliminary data.</text>
</comment>
<dbReference type="GO" id="GO:0003700">
    <property type="term" value="F:DNA-binding transcription factor activity"/>
    <property type="evidence" value="ECO:0007669"/>
    <property type="project" value="InterPro"/>
</dbReference>
<keyword evidence="4" id="KW-0804">Transcription</keyword>
<sequence>MPNTDDPKWASNTSSNINPLRSRGLSRLPVLGKRQERSKFDKSELARKERKKSSKYTGVCWRSYKQTFTAQFQYKKQFVSLGSFKLQADAAKAYDQALLLIPRTLYKSPNFANEEEYQTAREDEITMRQREFKSQMKLESFTKQFTPIFLNESQILAKCGLTSKSNPTEQSPFTPFSSISPKDSNDNQSFLAHEDTDSVSKIPRTLTESKLPNKSRKFIKEEVVDLVSSDEEDTNEFISSPKHASVQSIKNNSIGTESVSISDSGSVKLEDKIMDSKIVQTCEKKSSFTTVAEYRPAMEETRDDMNEPDQATKGKGTAKHSKYLGVCWLPSSQMFSATIVYNGKIHQLGRFKLQSNAAKAYDQALLLIPRTSHRSAPNFANEEAYKSAREDEIRRITSDGPEQAKKESKKTRTKSSEYIGVSAPTSGRFRAQIQYDKKHVSLGRFDLHADAAKAYDQALLSIPRARPTSPNFANEEEYQTARENEIRVRYGLLKSKMKFESFVKQFAPPQFFNETQVLAKCGLTPKSNPTEESPSTPSSTVSPKDSNNDQGFLAHNDKEFFSNDDSCYDEADLRKAKVPRLSTESKLPNKGRKFIKEEVVDLASSDEEGNDESMSISAVAPDESMKSTTSKRTESISVSSSRSVKVKEEEIVESRVVENPEANTADFAFAENLPATEENQADNEINTIQVSPTHNTTTNENSAHLVLKTPLIQILQIQHLTDAMEKEIEEYCRTLFYEKCCWNEKYFETLKGLSQKELEEMLGFMQPW</sequence>
<evidence type="ECO:0000256" key="1">
    <source>
        <dbReference type="ARBA" id="ARBA00004123"/>
    </source>
</evidence>
<keyword evidence="3" id="KW-0238">DNA-binding</keyword>
<gene>
    <name evidence="8" type="ORF">CTEN210_16098</name>
</gene>
<feature type="compositionally biased region" description="Basic and acidic residues" evidence="6">
    <location>
        <begin position="33"/>
        <end position="46"/>
    </location>
</feature>
<dbReference type="Proteomes" id="UP001054902">
    <property type="component" value="Unassembled WGS sequence"/>
</dbReference>
<feature type="domain" description="AP2/ERF" evidence="7">
    <location>
        <begin position="417"/>
        <end position="473"/>
    </location>
</feature>
<dbReference type="InterPro" id="IPR036955">
    <property type="entry name" value="AP2/ERF_dom_sf"/>
</dbReference>
<keyword evidence="2" id="KW-0805">Transcription regulation</keyword>
<dbReference type="GO" id="GO:0005634">
    <property type="term" value="C:nucleus"/>
    <property type="evidence" value="ECO:0007669"/>
    <property type="project" value="UniProtKB-SubCell"/>
</dbReference>
<feature type="region of interest" description="Disordered" evidence="6">
    <location>
        <begin position="603"/>
        <end position="634"/>
    </location>
</feature>
<evidence type="ECO:0000256" key="2">
    <source>
        <dbReference type="ARBA" id="ARBA00023015"/>
    </source>
</evidence>
<dbReference type="InterPro" id="IPR016177">
    <property type="entry name" value="DNA-bd_dom_sf"/>
</dbReference>
<accession>A0AAD3D811</accession>
<dbReference type="PROSITE" id="PS51032">
    <property type="entry name" value="AP2_ERF"/>
    <property type="match status" value="1"/>
</dbReference>
<feature type="compositionally biased region" description="Polar residues" evidence="6">
    <location>
        <begin position="163"/>
        <end position="190"/>
    </location>
</feature>
<feature type="compositionally biased region" description="Polar residues" evidence="6">
    <location>
        <begin position="10"/>
        <end position="19"/>
    </location>
</feature>
<feature type="region of interest" description="Disordered" evidence="6">
    <location>
        <begin position="394"/>
        <end position="417"/>
    </location>
</feature>
<dbReference type="InterPro" id="IPR001471">
    <property type="entry name" value="AP2/ERF_dom"/>
</dbReference>
<organism evidence="8 9">
    <name type="scientific">Chaetoceros tenuissimus</name>
    <dbReference type="NCBI Taxonomy" id="426638"/>
    <lineage>
        <taxon>Eukaryota</taxon>
        <taxon>Sar</taxon>
        <taxon>Stramenopiles</taxon>
        <taxon>Ochrophyta</taxon>
        <taxon>Bacillariophyta</taxon>
        <taxon>Coscinodiscophyceae</taxon>
        <taxon>Chaetocerotophycidae</taxon>
        <taxon>Chaetocerotales</taxon>
        <taxon>Chaetocerotaceae</taxon>
        <taxon>Chaetoceros</taxon>
    </lineage>
</organism>
<dbReference type="GO" id="GO:0003677">
    <property type="term" value="F:DNA binding"/>
    <property type="evidence" value="ECO:0007669"/>
    <property type="project" value="UniProtKB-KW"/>
</dbReference>
<feature type="region of interest" description="Disordered" evidence="6">
    <location>
        <begin position="522"/>
        <end position="554"/>
    </location>
</feature>
<evidence type="ECO:0000259" key="7">
    <source>
        <dbReference type="PROSITE" id="PS51032"/>
    </source>
</evidence>
<evidence type="ECO:0000313" key="9">
    <source>
        <dbReference type="Proteomes" id="UP001054902"/>
    </source>
</evidence>
<protein>
    <recommendedName>
        <fullName evidence="7">AP2/ERF domain-containing protein</fullName>
    </recommendedName>
</protein>
<comment type="subcellular location">
    <subcellularLocation>
        <location evidence="1">Nucleus</location>
    </subcellularLocation>
</comment>
<name>A0AAD3D811_9STRA</name>
<keyword evidence="9" id="KW-1185">Reference proteome</keyword>
<evidence type="ECO:0000256" key="3">
    <source>
        <dbReference type="ARBA" id="ARBA00023125"/>
    </source>
</evidence>
<feature type="region of interest" description="Disordered" evidence="6">
    <location>
        <begin position="163"/>
        <end position="204"/>
    </location>
</feature>
<feature type="compositionally biased region" description="Low complexity" evidence="6">
    <location>
        <begin position="524"/>
        <end position="545"/>
    </location>
</feature>
<proteinExistence type="predicted"/>
<dbReference type="EMBL" id="BLLK01000069">
    <property type="protein sequence ID" value="GFH59622.1"/>
    <property type="molecule type" value="Genomic_DNA"/>
</dbReference>
<dbReference type="SUPFAM" id="SSF54171">
    <property type="entry name" value="DNA-binding domain"/>
    <property type="match status" value="3"/>
</dbReference>
<dbReference type="Gene3D" id="3.30.730.10">
    <property type="entry name" value="AP2/ERF domain"/>
    <property type="match status" value="1"/>
</dbReference>
<dbReference type="AlphaFoldDB" id="A0AAD3D811"/>
<evidence type="ECO:0000256" key="5">
    <source>
        <dbReference type="ARBA" id="ARBA00023242"/>
    </source>
</evidence>